<evidence type="ECO:0000313" key="1">
    <source>
        <dbReference type="EMBL" id="CAB4834117.1"/>
    </source>
</evidence>
<dbReference type="PANTHER" id="PTHR32182">
    <property type="entry name" value="DNA REPLICATION AND REPAIR PROTEIN RECF"/>
    <property type="match status" value="1"/>
</dbReference>
<dbReference type="GO" id="GO:0006302">
    <property type="term" value="P:double-strand break repair"/>
    <property type="evidence" value="ECO:0007669"/>
    <property type="project" value="TreeGrafter"/>
</dbReference>
<dbReference type="EMBL" id="CAFABE010000109">
    <property type="protein sequence ID" value="CAB4834117.1"/>
    <property type="molecule type" value="Genomic_DNA"/>
</dbReference>
<dbReference type="InterPro" id="IPR027417">
    <property type="entry name" value="P-loop_NTPase"/>
</dbReference>
<reference evidence="1" key="1">
    <citation type="submission" date="2020-05" db="EMBL/GenBank/DDBJ databases">
        <authorList>
            <person name="Chiriac C."/>
            <person name="Salcher M."/>
            <person name="Ghai R."/>
            <person name="Kavagutti S V."/>
        </authorList>
    </citation>
    <scope>NUCLEOTIDE SEQUENCE</scope>
</reference>
<protein>
    <submittedName>
        <fullName evidence="1">Unannotated protein</fullName>
    </submittedName>
</protein>
<dbReference type="InterPro" id="IPR018078">
    <property type="entry name" value="DNA-binding_RecF_CS"/>
</dbReference>
<dbReference type="Gene3D" id="1.20.1050.90">
    <property type="entry name" value="RecF/RecN/SMC, N-terminal domain"/>
    <property type="match status" value="1"/>
</dbReference>
<dbReference type="InterPro" id="IPR042174">
    <property type="entry name" value="RecF_2"/>
</dbReference>
<gene>
    <name evidence="1" type="ORF">UFOPK3164_01583</name>
</gene>
<dbReference type="GO" id="GO:0000731">
    <property type="term" value="P:DNA synthesis involved in DNA repair"/>
    <property type="evidence" value="ECO:0007669"/>
    <property type="project" value="TreeGrafter"/>
</dbReference>
<dbReference type="AlphaFoldDB" id="A0A6J7AMR3"/>
<dbReference type="Gene3D" id="3.40.50.300">
    <property type="entry name" value="P-loop containing nucleotide triphosphate hydrolases"/>
    <property type="match status" value="1"/>
</dbReference>
<organism evidence="1">
    <name type="scientific">freshwater metagenome</name>
    <dbReference type="NCBI Taxonomy" id="449393"/>
    <lineage>
        <taxon>unclassified sequences</taxon>
        <taxon>metagenomes</taxon>
        <taxon>ecological metagenomes</taxon>
    </lineage>
</organism>
<proteinExistence type="predicted"/>
<name>A0A6J7AMR3_9ZZZZ</name>
<dbReference type="PROSITE" id="PS00618">
    <property type="entry name" value="RECF_2"/>
    <property type="match status" value="1"/>
</dbReference>
<dbReference type="GO" id="GO:0005524">
    <property type="term" value="F:ATP binding"/>
    <property type="evidence" value="ECO:0007669"/>
    <property type="project" value="InterPro"/>
</dbReference>
<sequence>MTTVGPHRDDIELLLGGRDTRTQASQGEQRTLALALRLAVHVAAKEQRGEAPLLLLDDVFSELDPERSRRLINELPEGQAFITTASPLPDGINPAIVLDVRELL</sequence>
<dbReference type="SUPFAM" id="SSF52540">
    <property type="entry name" value="P-loop containing nucleoside triphosphate hydrolases"/>
    <property type="match status" value="1"/>
</dbReference>
<accession>A0A6J7AMR3</accession>
<dbReference type="GO" id="GO:0003697">
    <property type="term" value="F:single-stranded DNA binding"/>
    <property type="evidence" value="ECO:0007669"/>
    <property type="project" value="InterPro"/>
</dbReference>
<dbReference type="PANTHER" id="PTHR32182:SF0">
    <property type="entry name" value="DNA REPLICATION AND REPAIR PROTEIN RECF"/>
    <property type="match status" value="1"/>
</dbReference>